<dbReference type="GO" id="GO:0005886">
    <property type="term" value="C:plasma membrane"/>
    <property type="evidence" value="ECO:0007669"/>
    <property type="project" value="InterPro"/>
</dbReference>
<reference evidence="5 6" key="1">
    <citation type="journal article" date="2014" name="Genome Announc.">
        <title>Complete Genome Sequence of Hyphomicrobium nitrativorans Strain NL23, a Denitrifying Bacterium Isolated from Biofilm of a Methanol-Fed Denitrification System Treating Seawater at the Montreal Biodome.</title>
        <authorList>
            <person name="Martineau C."/>
            <person name="Villeneuve C."/>
            <person name="Mauffrey F."/>
            <person name="Villemur R."/>
        </authorList>
    </citation>
    <scope>NUCLEOTIDE SEQUENCE [LARGE SCALE GENOMIC DNA]</scope>
    <source>
        <strain evidence="5">NL23</strain>
    </source>
</reference>
<keyword evidence="3" id="KW-1133">Transmembrane helix</keyword>
<dbReference type="InterPro" id="IPR052037">
    <property type="entry name" value="LPS_export_LptA"/>
</dbReference>
<dbReference type="PANTHER" id="PTHR36504:SF1">
    <property type="entry name" value="LIPOPOLYSACCHARIDE EXPORT SYSTEM PROTEIN LPTA"/>
    <property type="match status" value="1"/>
</dbReference>
<dbReference type="InterPro" id="IPR010664">
    <property type="entry name" value="LipoPS_assembly_LptC-rel"/>
</dbReference>
<dbReference type="PANTHER" id="PTHR36504">
    <property type="entry name" value="LIPOPOLYSACCHARIDE EXPORT SYSTEM PROTEIN LPTA"/>
    <property type="match status" value="1"/>
</dbReference>
<evidence type="ECO:0000259" key="4">
    <source>
        <dbReference type="Pfam" id="PF03968"/>
    </source>
</evidence>
<dbReference type="Gene3D" id="2.60.450.10">
    <property type="entry name" value="Lipopolysaccharide (LPS) transport protein A like domain"/>
    <property type="match status" value="4"/>
</dbReference>
<dbReference type="PATRIC" id="fig|1029756.8.peg.655"/>
<feature type="domain" description="Organic solvent tolerance-like N-terminal" evidence="4">
    <location>
        <begin position="503"/>
        <end position="628"/>
    </location>
</feature>
<dbReference type="HOGENOM" id="CLU_410366_0_0_5"/>
<keyword evidence="3" id="KW-0472">Membrane</keyword>
<feature type="domain" description="Organic solvent tolerance-like N-terminal" evidence="4">
    <location>
        <begin position="296"/>
        <end position="445"/>
    </location>
</feature>
<dbReference type="EMBL" id="CP006912">
    <property type="protein sequence ID" value="AHB47633.1"/>
    <property type="molecule type" value="Genomic_DNA"/>
</dbReference>
<dbReference type="GO" id="GO:0030288">
    <property type="term" value="C:outer membrane-bounded periplasmic space"/>
    <property type="evidence" value="ECO:0007669"/>
    <property type="project" value="TreeGrafter"/>
</dbReference>
<proteinExistence type="predicted"/>
<name>V5SAG5_9HYPH</name>
<feature type="compositionally biased region" description="Basic and acidic residues" evidence="2">
    <location>
        <begin position="266"/>
        <end position="276"/>
    </location>
</feature>
<evidence type="ECO:0000313" key="6">
    <source>
        <dbReference type="Proteomes" id="UP000018542"/>
    </source>
</evidence>
<evidence type="ECO:0000256" key="2">
    <source>
        <dbReference type="SAM" id="MobiDB-lite"/>
    </source>
</evidence>
<keyword evidence="6" id="KW-1185">Reference proteome</keyword>
<dbReference type="NCBIfam" id="TIGR04409">
    <property type="entry name" value="LptC_YrbK"/>
    <property type="match status" value="1"/>
</dbReference>
<dbReference type="STRING" id="1029756.W911_03120"/>
<accession>V5SAG5</accession>
<feature type="region of interest" description="Disordered" evidence="2">
    <location>
        <begin position="1"/>
        <end position="22"/>
    </location>
</feature>
<evidence type="ECO:0000256" key="3">
    <source>
        <dbReference type="SAM" id="Phobius"/>
    </source>
</evidence>
<evidence type="ECO:0000313" key="5">
    <source>
        <dbReference type="EMBL" id="AHB47633.1"/>
    </source>
</evidence>
<feature type="region of interest" description="Disordered" evidence="2">
    <location>
        <begin position="253"/>
        <end position="282"/>
    </location>
</feature>
<dbReference type="InterPro" id="IPR026265">
    <property type="entry name" value="LptC"/>
</dbReference>
<protein>
    <submittedName>
        <fullName evidence="5">Organic solvent tolerance protein OstA</fullName>
    </submittedName>
</protein>
<dbReference type="Pfam" id="PF03968">
    <property type="entry name" value="LptD_N"/>
    <property type="match status" value="2"/>
</dbReference>
<keyword evidence="1" id="KW-0732">Signal</keyword>
<dbReference type="GO" id="GO:0009279">
    <property type="term" value="C:cell outer membrane"/>
    <property type="evidence" value="ECO:0007669"/>
    <property type="project" value="TreeGrafter"/>
</dbReference>
<dbReference type="GO" id="GO:0015221">
    <property type="term" value="F:lipopolysaccharide transmembrane transporter activity"/>
    <property type="evidence" value="ECO:0007669"/>
    <property type="project" value="InterPro"/>
</dbReference>
<dbReference type="Pfam" id="PF06835">
    <property type="entry name" value="LptC"/>
    <property type="match status" value="1"/>
</dbReference>
<sequence>MRVARDTPCGTKGHSPSSYPPAWNVKVDELRGRDTSMLMTVNPQSEPSASRQTGQGLVMAADRSREFEKAARRTMIVRLLRIVFPGAIVALLGVYGIAIAQKTGLVSPDALPEVALRQILPADLAMTNPRYEGFGKDGVSYKFTAKTADPDLTNPNVVTLNGISGEIYQADKTRTDVTAVRGVFNNNDSVLELYEQIDVVSESGLKAKLTRATILAKEDLLTSPEPVAVAFPSGTVHAKQMTLRQKAREATFTEDVQVELSPPPDDQPKPEARDAAAAEPASDAAALFTPSNGPIHINSHRLDINDANKTALFSGSVRARQGDADLTTPELEVFYEGEGMMSAGSAAEGENGAGRLRRILAKKPVVMQRATGEIVTSDSADFDAVTSTAVLLGDKVVMTSGVDRHATSRRVELNEASGMIVLIGDVVVTQGTNELRGGRLAVDRNRLTARLTSPPEASVIPGRISARLIRDANDTGGTTAATPAAQGIGAMSFKADPKSPVDVTSESLDVDDGKKVAVFRGSVEAAQGAVKIQSAELSAYYKGEAGLMDAAGGGAGAANTQQGAGSELTRIEARKDVKVTAADGQTATGDWANFDAKTNKITMGGNVVLSQGQSMVRGTRLLIDLTSGESKIDTAPGNTVAVPNGGGWSANTESAAESGPARKAGRASAVFFPQEMKEGQKKNSKAKRQTPEIDGWSATSEPNP</sequence>
<dbReference type="AlphaFoldDB" id="V5SAG5"/>
<organism evidence="5 6">
    <name type="scientific">Hyphomicrobium nitrativorans NL23</name>
    <dbReference type="NCBI Taxonomy" id="1029756"/>
    <lineage>
        <taxon>Bacteria</taxon>
        <taxon>Pseudomonadati</taxon>
        <taxon>Pseudomonadota</taxon>
        <taxon>Alphaproteobacteria</taxon>
        <taxon>Hyphomicrobiales</taxon>
        <taxon>Hyphomicrobiaceae</taxon>
        <taxon>Hyphomicrobium</taxon>
    </lineage>
</organism>
<gene>
    <name evidence="5" type="ORF">W911_03120</name>
</gene>
<keyword evidence="3" id="KW-0812">Transmembrane</keyword>
<feature type="region of interest" description="Disordered" evidence="2">
    <location>
        <begin position="635"/>
        <end position="704"/>
    </location>
</feature>
<dbReference type="InterPro" id="IPR005653">
    <property type="entry name" value="OstA-like_N"/>
</dbReference>
<feature type="transmembrane region" description="Helical" evidence="3">
    <location>
        <begin position="79"/>
        <end position="98"/>
    </location>
</feature>
<dbReference type="GO" id="GO:0017089">
    <property type="term" value="F:glycolipid transfer activity"/>
    <property type="evidence" value="ECO:0007669"/>
    <property type="project" value="TreeGrafter"/>
</dbReference>
<evidence type="ECO:0000256" key="1">
    <source>
        <dbReference type="ARBA" id="ARBA00022729"/>
    </source>
</evidence>
<dbReference type="KEGG" id="hni:W911_03120"/>
<dbReference type="Proteomes" id="UP000018542">
    <property type="component" value="Chromosome"/>
</dbReference>